<evidence type="ECO:0000313" key="2">
    <source>
        <dbReference type="EMBL" id="CAB4634412.1"/>
    </source>
</evidence>
<accession>A0A6J6JBJ9</accession>
<dbReference type="EMBL" id="CAEZVM010000032">
    <property type="protein sequence ID" value="CAB4634412.1"/>
    <property type="molecule type" value="Genomic_DNA"/>
</dbReference>
<sequence length="197" mass="22598">MTSSEYASEPGDNDEAIDRWGSAASGQDPLVASFTLEPYSIARPHVPFYRFFHYPDVLDLRGNGFEVERFIPIFDSLDNARYSQAIQIHQLLKHGQGSMFWNPRRAREYEFKIRAAFHRHGISDVPTLIRRMLGRAFPDDSISSLSVSLLNVFFWACLAEIARDYAWREPSLALYSDYLDYPLEITGLSPQRNQDAA</sequence>
<evidence type="ECO:0000256" key="1">
    <source>
        <dbReference type="SAM" id="MobiDB-lite"/>
    </source>
</evidence>
<name>A0A6J6JBJ9_9ZZZZ</name>
<reference evidence="2" key="1">
    <citation type="submission" date="2020-05" db="EMBL/GenBank/DDBJ databases">
        <authorList>
            <person name="Chiriac C."/>
            <person name="Salcher M."/>
            <person name="Ghai R."/>
            <person name="Kavagutti S V."/>
        </authorList>
    </citation>
    <scope>NUCLEOTIDE SEQUENCE</scope>
</reference>
<organism evidence="2">
    <name type="scientific">freshwater metagenome</name>
    <dbReference type="NCBI Taxonomy" id="449393"/>
    <lineage>
        <taxon>unclassified sequences</taxon>
        <taxon>metagenomes</taxon>
        <taxon>ecological metagenomes</taxon>
    </lineage>
</organism>
<proteinExistence type="predicted"/>
<feature type="region of interest" description="Disordered" evidence="1">
    <location>
        <begin position="1"/>
        <end position="20"/>
    </location>
</feature>
<dbReference type="AlphaFoldDB" id="A0A6J6JBJ9"/>
<protein>
    <submittedName>
        <fullName evidence="2">Unannotated protein</fullName>
    </submittedName>
</protein>
<gene>
    <name evidence="2" type="ORF">UFOPK2032_00840</name>
</gene>